<dbReference type="InterPro" id="IPR003930">
    <property type="entry name" value="K_chnl_Ca-activ_BK_bsu"/>
</dbReference>
<proteinExistence type="predicted"/>
<keyword evidence="11" id="KW-1185">Reference proteome</keyword>
<name>A0A6Q2X971_ESOLU</name>
<keyword evidence="5" id="KW-0406">Ion transport</keyword>
<feature type="transmembrane region" description="Helical" evidence="9">
    <location>
        <begin position="166"/>
        <end position="188"/>
    </location>
</feature>
<sequence length="224" mass="25053">GGGGREGERAKAQVTVSSVGEDRAVLLGFAMMSFSVLMYFLVGITLVKPHLSSDWNQEASCILVRVYVLDEWADCRGASTVPCLKVLVNFSTSEQVRLHYDEESVLLNNECFYIPKCQQDRKALVDEVQKIKDVLAETRGSALRCLWEPAKYPDDAILKRKYTLGLALWSLLWPSLMLAGGALLVGLVKLNQGLAHLCTELGKEARLFCIILYCYDMINKERND</sequence>
<keyword evidence="3 9" id="KW-0812">Transmembrane</keyword>
<evidence type="ECO:0000256" key="4">
    <source>
        <dbReference type="ARBA" id="ARBA00022989"/>
    </source>
</evidence>
<evidence type="ECO:0000256" key="3">
    <source>
        <dbReference type="ARBA" id="ARBA00022692"/>
    </source>
</evidence>
<dbReference type="GO" id="GO:0015459">
    <property type="term" value="F:potassium channel regulator activity"/>
    <property type="evidence" value="ECO:0007669"/>
    <property type="project" value="TreeGrafter"/>
</dbReference>
<evidence type="ECO:0000256" key="7">
    <source>
        <dbReference type="ARBA" id="ARBA00023180"/>
    </source>
</evidence>
<evidence type="ECO:0000256" key="9">
    <source>
        <dbReference type="SAM" id="Phobius"/>
    </source>
</evidence>
<reference evidence="11" key="1">
    <citation type="journal article" date="2014" name="PLoS ONE">
        <title>The genome and linkage map of the northern pike (Esox lucius): conserved synteny revealed between the salmonid sister group and the Neoteleostei.</title>
        <authorList>
            <person name="Rondeau E.B."/>
            <person name="Minkley D.R."/>
            <person name="Leong J.S."/>
            <person name="Messmer A.M."/>
            <person name="Jantzen J.R."/>
            <person name="von Schalburg K.R."/>
            <person name="Lemon C."/>
            <person name="Bird N.H."/>
            <person name="Koop B.F."/>
        </authorList>
    </citation>
    <scope>NUCLEOTIDE SEQUENCE</scope>
</reference>
<comment type="subcellular location">
    <subcellularLocation>
        <location evidence="1">Membrane</location>
        <topology evidence="1">Multi-pass membrane protein</topology>
    </subcellularLocation>
</comment>
<dbReference type="GeneTree" id="ENSGT00950000183039"/>
<evidence type="ECO:0000256" key="6">
    <source>
        <dbReference type="ARBA" id="ARBA00023136"/>
    </source>
</evidence>
<dbReference type="Proteomes" id="UP000265140">
    <property type="component" value="Chromosome 3"/>
</dbReference>
<evidence type="ECO:0000256" key="5">
    <source>
        <dbReference type="ARBA" id="ARBA00023065"/>
    </source>
</evidence>
<reference evidence="10" key="4">
    <citation type="submission" date="2025-09" db="UniProtKB">
        <authorList>
            <consortium name="Ensembl"/>
        </authorList>
    </citation>
    <scope>IDENTIFICATION</scope>
</reference>
<dbReference type="Bgee" id="ENSELUG00000024098">
    <property type="expression patterns" value="Expressed in testis and 11 other cell types or tissues"/>
</dbReference>
<evidence type="ECO:0000313" key="10">
    <source>
        <dbReference type="Ensembl" id="ENSELUP00000049973.2"/>
    </source>
</evidence>
<reference evidence="10" key="2">
    <citation type="submission" date="2020-02" db="EMBL/GenBank/DDBJ databases">
        <title>Esox lucius (northern pike) genome, fEsoLuc1, primary haplotype.</title>
        <authorList>
            <person name="Myers G."/>
            <person name="Karagic N."/>
            <person name="Meyer A."/>
            <person name="Pippel M."/>
            <person name="Reichard M."/>
            <person name="Winkler S."/>
            <person name="Tracey A."/>
            <person name="Sims Y."/>
            <person name="Howe K."/>
            <person name="Rhie A."/>
            <person name="Formenti G."/>
            <person name="Durbin R."/>
            <person name="Fedrigo O."/>
            <person name="Jarvis E.D."/>
        </authorList>
    </citation>
    <scope>NUCLEOTIDE SEQUENCE [LARGE SCALE GENOMIC DNA]</scope>
</reference>
<evidence type="ECO:0000256" key="8">
    <source>
        <dbReference type="ARBA" id="ARBA00023303"/>
    </source>
</evidence>
<dbReference type="PANTHER" id="PTHR10258:SF4">
    <property type="entry name" value="CALCIUM-ACTIVATED POTASSIUM CHANNEL SUBUNIT BETA-3"/>
    <property type="match status" value="1"/>
</dbReference>
<accession>A0A6Q2X971</accession>
<keyword evidence="7" id="KW-0325">Glycoprotein</keyword>
<dbReference type="GO" id="GO:0008076">
    <property type="term" value="C:voltage-gated potassium channel complex"/>
    <property type="evidence" value="ECO:0007669"/>
    <property type="project" value="TreeGrafter"/>
</dbReference>
<dbReference type="GO" id="GO:0015269">
    <property type="term" value="F:calcium-activated potassium channel activity"/>
    <property type="evidence" value="ECO:0007669"/>
    <property type="project" value="InterPro"/>
</dbReference>
<dbReference type="PANTHER" id="PTHR10258">
    <property type="entry name" value="CALCIUM-ACTIVATED POTASSIUM CHANNEL SUBUNIT BETA"/>
    <property type="match status" value="1"/>
</dbReference>
<evidence type="ECO:0000256" key="1">
    <source>
        <dbReference type="ARBA" id="ARBA00004141"/>
    </source>
</evidence>
<dbReference type="GO" id="GO:0005513">
    <property type="term" value="P:detection of calcium ion"/>
    <property type="evidence" value="ECO:0007669"/>
    <property type="project" value="TreeGrafter"/>
</dbReference>
<organism evidence="10 11">
    <name type="scientific">Esox lucius</name>
    <name type="common">Northern pike</name>
    <dbReference type="NCBI Taxonomy" id="8010"/>
    <lineage>
        <taxon>Eukaryota</taxon>
        <taxon>Metazoa</taxon>
        <taxon>Chordata</taxon>
        <taxon>Craniata</taxon>
        <taxon>Vertebrata</taxon>
        <taxon>Euteleostomi</taxon>
        <taxon>Actinopterygii</taxon>
        <taxon>Neopterygii</taxon>
        <taxon>Teleostei</taxon>
        <taxon>Protacanthopterygii</taxon>
        <taxon>Esociformes</taxon>
        <taxon>Esocidae</taxon>
        <taxon>Esox</taxon>
    </lineage>
</organism>
<dbReference type="Pfam" id="PF03185">
    <property type="entry name" value="CaKB"/>
    <property type="match status" value="1"/>
</dbReference>
<evidence type="ECO:0000256" key="2">
    <source>
        <dbReference type="ARBA" id="ARBA00022448"/>
    </source>
</evidence>
<keyword evidence="4 9" id="KW-1133">Transmembrane helix</keyword>
<keyword evidence="6 9" id="KW-0472">Membrane</keyword>
<evidence type="ECO:0000313" key="11">
    <source>
        <dbReference type="Proteomes" id="UP000265140"/>
    </source>
</evidence>
<keyword evidence="8" id="KW-0407">Ion channel</keyword>
<dbReference type="AlphaFoldDB" id="A0A6Q2X971"/>
<feature type="transmembrane region" description="Helical" evidence="9">
    <location>
        <begin position="24"/>
        <end position="47"/>
    </location>
</feature>
<keyword evidence="2" id="KW-0813">Transport</keyword>
<dbReference type="Ensembl" id="ENSELUT00000069038.2">
    <property type="protein sequence ID" value="ENSELUP00000049973.2"/>
    <property type="gene ID" value="ENSELUG00000024098.3"/>
</dbReference>
<reference evidence="10" key="3">
    <citation type="submission" date="2025-08" db="UniProtKB">
        <authorList>
            <consortium name="Ensembl"/>
        </authorList>
    </citation>
    <scope>IDENTIFICATION</scope>
</reference>
<protein>
    <submittedName>
        <fullName evidence="10">Potassium calcium-activated channel subfamily M regulatory beta subunit 3</fullName>
    </submittedName>
</protein>